<feature type="transmembrane region" description="Helical" evidence="1">
    <location>
        <begin position="29"/>
        <end position="52"/>
    </location>
</feature>
<feature type="transmembrane region" description="Helical" evidence="1">
    <location>
        <begin position="58"/>
        <end position="80"/>
    </location>
</feature>
<organism evidence="2 3">
    <name type="scientific">Tahibacter aquaticus</name>
    <dbReference type="NCBI Taxonomy" id="520092"/>
    <lineage>
        <taxon>Bacteria</taxon>
        <taxon>Pseudomonadati</taxon>
        <taxon>Pseudomonadota</taxon>
        <taxon>Gammaproteobacteria</taxon>
        <taxon>Lysobacterales</taxon>
        <taxon>Rhodanobacteraceae</taxon>
        <taxon>Tahibacter</taxon>
    </lineage>
</organism>
<feature type="transmembrane region" description="Helical" evidence="1">
    <location>
        <begin position="187"/>
        <end position="208"/>
    </location>
</feature>
<gene>
    <name evidence="2" type="ORF">DFR29_101487</name>
</gene>
<evidence type="ECO:0000313" key="3">
    <source>
        <dbReference type="Proteomes" id="UP000295293"/>
    </source>
</evidence>
<feature type="transmembrane region" description="Helical" evidence="1">
    <location>
        <begin position="123"/>
        <end position="142"/>
    </location>
</feature>
<keyword evidence="1" id="KW-1133">Transmembrane helix</keyword>
<dbReference type="Proteomes" id="UP000295293">
    <property type="component" value="Unassembled WGS sequence"/>
</dbReference>
<dbReference type="AlphaFoldDB" id="A0A4R6ZAA1"/>
<evidence type="ECO:0000256" key="1">
    <source>
        <dbReference type="SAM" id="Phobius"/>
    </source>
</evidence>
<sequence length="220" mass="24035">MRDPDKLFDRNREVNRQRRLLEKLASPRLSMTLISLLTAGSGFLASWLLLLAGIHTLWLRYPLATAIAYLVFLQLLWIWLHHNRDDSSGEAEDLAIELVDSSSYGGGSSNGSGWDFDLDGGELLGVVLVALAALAALVFAAFSIVSIAPLLLAELLVDVALAAGLYRHVRGMDRNRYWLSTALAHTLWRFAAVAVLAGLAGALMQWLVPGADSIGDLFHR</sequence>
<accession>A0A4R6ZAA1</accession>
<keyword evidence="1" id="KW-0812">Transmembrane</keyword>
<keyword evidence="1" id="KW-0472">Membrane</keyword>
<proteinExistence type="predicted"/>
<evidence type="ECO:0008006" key="4">
    <source>
        <dbReference type="Google" id="ProtNLM"/>
    </source>
</evidence>
<protein>
    <recommendedName>
        <fullName evidence="4">Transmembrane protein</fullName>
    </recommendedName>
</protein>
<comment type="caution">
    <text evidence="2">The sequence shown here is derived from an EMBL/GenBank/DDBJ whole genome shotgun (WGS) entry which is preliminary data.</text>
</comment>
<dbReference type="EMBL" id="SNZH01000001">
    <property type="protein sequence ID" value="TDR48863.1"/>
    <property type="molecule type" value="Genomic_DNA"/>
</dbReference>
<dbReference type="RefSeq" id="WP_166653823.1">
    <property type="nucleotide sequence ID" value="NZ_SNZH01000001.1"/>
</dbReference>
<reference evidence="2 3" key="1">
    <citation type="submission" date="2019-03" db="EMBL/GenBank/DDBJ databases">
        <title>Genomic Encyclopedia of Type Strains, Phase IV (KMG-IV): sequencing the most valuable type-strain genomes for metagenomic binning, comparative biology and taxonomic classification.</title>
        <authorList>
            <person name="Goeker M."/>
        </authorList>
    </citation>
    <scope>NUCLEOTIDE SEQUENCE [LARGE SCALE GENOMIC DNA]</scope>
    <source>
        <strain evidence="2 3">DSM 21667</strain>
    </source>
</reference>
<name>A0A4R6ZAA1_9GAMM</name>
<keyword evidence="3" id="KW-1185">Reference proteome</keyword>
<evidence type="ECO:0000313" key="2">
    <source>
        <dbReference type="EMBL" id="TDR48863.1"/>
    </source>
</evidence>